<keyword evidence="2" id="KW-1185">Reference proteome</keyword>
<gene>
    <name evidence="1" type="ORF">SSLN_LOCUS15158</name>
</gene>
<proteinExistence type="predicted"/>
<name>A0A183TFB0_SCHSO</name>
<protein>
    <submittedName>
        <fullName evidence="1 3">Uncharacterized protein</fullName>
    </submittedName>
</protein>
<dbReference type="EMBL" id="UYSU01039650">
    <property type="protein sequence ID" value="VDM01544.1"/>
    <property type="molecule type" value="Genomic_DNA"/>
</dbReference>
<evidence type="ECO:0000313" key="3">
    <source>
        <dbReference type="WBParaSite" id="SSLN_0001572501-mRNA-1"/>
    </source>
</evidence>
<sequence length="135" mass="14170">MNLFAAGCADFGFTISTTKTVVMHHPPPSAEYIAPESMSTMLNSNSSIWSLHWSRTGGKCSCGRLLLVPNSHLVLLEVGLFPAATPRATVTTGGLNQVRVSSVVCASTTGNGDELQCRGWEGATVSSDACLPRTA</sequence>
<dbReference type="WBParaSite" id="SSLN_0001572501-mRNA-1">
    <property type="protein sequence ID" value="SSLN_0001572501-mRNA-1"/>
    <property type="gene ID" value="SSLN_0001572501"/>
</dbReference>
<dbReference type="AlphaFoldDB" id="A0A183TFB0"/>
<evidence type="ECO:0000313" key="2">
    <source>
        <dbReference type="Proteomes" id="UP000275846"/>
    </source>
</evidence>
<organism evidence="3">
    <name type="scientific">Schistocephalus solidus</name>
    <name type="common">Tapeworm</name>
    <dbReference type="NCBI Taxonomy" id="70667"/>
    <lineage>
        <taxon>Eukaryota</taxon>
        <taxon>Metazoa</taxon>
        <taxon>Spiralia</taxon>
        <taxon>Lophotrochozoa</taxon>
        <taxon>Platyhelminthes</taxon>
        <taxon>Cestoda</taxon>
        <taxon>Eucestoda</taxon>
        <taxon>Diphyllobothriidea</taxon>
        <taxon>Diphyllobothriidae</taxon>
        <taxon>Schistocephalus</taxon>
    </lineage>
</organism>
<evidence type="ECO:0000313" key="1">
    <source>
        <dbReference type="EMBL" id="VDM01544.1"/>
    </source>
</evidence>
<dbReference type="Proteomes" id="UP000275846">
    <property type="component" value="Unassembled WGS sequence"/>
</dbReference>
<reference evidence="3" key="1">
    <citation type="submission" date="2016-06" db="UniProtKB">
        <authorList>
            <consortium name="WormBaseParasite"/>
        </authorList>
    </citation>
    <scope>IDENTIFICATION</scope>
</reference>
<accession>A0A183TFB0</accession>
<reference evidence="1 2" key="2">
    <citation type="submission" date="2018-11" db="EMBL/GenBank/DDBJ databases">
        <authorList>
            <consortium name="Pathogen Informatics"/>
        </authorList>
    </citation>
    <scope>NUCLEOTIDE SEQUENCE [LARGE SCALE GENOMIC DNA]</scope>
    <source>
        <strain evidence="1 2">NST_G2</strain>
    </source>
</reference>